<comment type="cofactor">
    <cofactor evidence="8">
        <name>Mg(2+)</name>
        <dbReference type="ChEBI" id="CHEBI:18420"/>
    </cofactor>
</comment>
<keyword evidence="3 8" id="KW-0479">Metal-binding</keyword>
<evidence type="ECO:0000256" key="4">
    <source>
        <dbReference type="ARBA" id="ARBA00022832"/>
    </source>
</evidence>
<gene>
    <name evidence="8" type="primary">acpS</name>
    <name evidence="11" type="ORF">Leucomu_04240</name>
</gene>
<dbReference type="GO" id="GO:0008897">
    <property type="term" value="F:holo-[acyl-carrier-protein] synthase activity"/>
    <property type="evidence" value="ECO:0007669"/>
    <property type="project" value="UniProtKB-EC"/>
</dbReference>
<dbReference type="InterPro" id="IPR004568">
    <property type="entry name" value="Ppantetheine-prot_Trfase_dom"/>
</dbReference>
<evidence type="ECO:0000256" key="6">
    <source>
        <dbReference type="ARBA" id="ARBA00023098"/>
    </source>
</evidence>
<accession>A0ABX5QDV4</accession>
<evidence type="ECO:0000256" key="1">
    <source>
        <dbReference type="ARBA" id="ARBA00022516"/>
    </source>
</evidence>
<keyword evidence="8" id="KW-0963">Cytoplasm</keyword>
<protein>
    <recommendedName>
        <fullName evidence="8">Holo-[acyl-carrier-protein] synthase</fullName>
        <shortName evidence="8">Holo-ACP synthase</shortName>
        <ecNumber evidence="8">2.7.8.7</ecNumber>
    </recommendedName>
    <alternativeName>
        <fullName evidence="8">4'-phosphopantetheinyl transferase AcpS</fullName>
    </alternativeName>
</protein>
<dbReference type="Pfam" id="PF01648">
    <property type="entry name" value="ACPS"/>
    <property type="match status" value="1"/>
</dbReference>
<sequence length="159" mass="16308">MIRGIGVDTVDISRFGRQLERTPTLRARLFAPGERDLPLASLAARFAAKEALIKALGGSGRLGWHDLEVVRDEDRAPSFAPTPALAAALAERGADRAHLSMTHDAGVATAFVIVESAGAAAASEGPASARGAAMPEARSTLASSPQPGLPAAEQGSETS</sequence>
<dbReference type="InterPro" id="IPR037143">
    <property type="entry name" value="4-PPantetheinyl_Trfase_dom_sf"/>
</dbReference>
<evidence type="ECO:0000256" key="8">
    <source>
        <dbReference type="HAMAP-Rule" id="MF_00101"/>
    </source>
</evidence>
<feature type="domain" description="4'-phosphopantetheinyl transferase" evidence="10">
    <location>
        <begin position="4"/>
        <end position="80"/>
    </location>
</feature>
<comment type="similarity">
    <text evidence="8">Belongs to the P-Pant transferase superfamily. AcpS family.</text>
</comment>
<dbReference type="Proteomes" id="UP000285768">
    <property type="component" value="Chromosome"/>
</dbReference>
<organism evidence="11 12">
    <name type="scientific">Leucobacter muris</name>
    <dbReference type="NCBI Taxonomy" id="1935379"/>
    <lineage>
        <taxon>Bacteria</taxon>
        <taxon>Bacillati</taxon>
        <taxon>Actinomycetota</taxon>
        <taxon>Actinomycetes</taxon>
        <taxon>Micrococcales</taxon>
        <taxon>Microbacteriaceae</taxon>
        <taxon>Leucobacter</taxon>
    </lineage>
</organism>
<evidence type="ECO:0000313" key="12">
    <source>
        <dbReference type="Proteomes" id="UP000285768"/>
    </source>
</evidence>
<dbReference type="EMBL" id="CP035037">
    <property type="protein sequence ID" value="QAB17240.1"/>
    <property type="molecule type" value="Genomic_DNA"/>
</dbReference>
<feature type="compositionally biased region" description="Low complexity" evidence="9">
    <location>
        <begin position="123"/>
        <end position="133"/>
    </location>
</feature>
<evidence type="ECO:0000313" key="11">
    <source>
        <dbReference type="EMBL" id="QAB17240.1"/>
    </source>
</evidence>
<dbReference type="HAMAP" id="MF_00101">
    <property type="entry name" value="AcpS"/>
    <property type="match status" value="1"/>
</dbReference>
<evidence type="ECO:0000256" key="9">
    <source>
        <dbReference type="SAM" id="MobiDB-lite"/>
    </source>
</evidence>
<name>A0ABX5QDV4_9MICO</name>
<dbReference type="Gene3D" id="3.90.470.20">
    <property type="entry name" value="4'-phosphopantetheinyl transferase domain"/>
    <property type="match status" value="1"/>
</dbReference>
<reference evidence="11 12" key="1">
    <citation type="submission" date="2019-01" db="EMBL/GenBank/DDBJ databases">
        <title>Leucobacter muris sp. nov. isolated from the nose of a laboratory mouse.</title>
        <authorList>
            <person name="Benga L."/>
            <person name="Sproeer C."/>
            <person name="Schumann P."/>
            <person name="Verbarg S."/>
            <person name="Bunk B."/>
            <person name="Engelhardt E."/>
            <person name="Benten P.M."/>
            <person name="Sager M."/>
        </authorList>
    </citation>
    <scope>NUCLEOTIDE SEQUENCE [LARGE SCALE GENOMIC DNA]</scope>
    <source>
        <strain evidence="11 12">DSM 101948</strain>
    </source>
</reference>
<keyword evidence="12" id="KW-1185">Reference proteome</keyword>
<dbReference type="EC" id="2.7.8.7" evidence="8"/>
<dbReference type="NCBIfam" id="NF000832">
    <property type="entry name" value="PRK00070.3-2"/>
    <property type="match status" value="1"/>
</dbReference>
<evidence type="ECO:0000256" key="2">
    <source>
        <dbReference type="ARBA" id="ARBA00022679"/>
    </source>
</evidence>
<feature type="binding site" evidence="8">
    <location>
        <position position="8"/>
    </location>
    <ligand>
        <name>Mg(2+)</name>
        <dbReference type="ChEBI" id="CHEBI:18420"/>
    </ligand>
</feature>
<keyword evidence="1 8" id="KW-0444">Lipid biosynthesis</keyword>
<evidence type="ECO:0000256" key="5">
    <source>
        <dbReference type="ARBA" id="ARBA00022842"/>
    </source>
</evidence>
<evidence type="ECO:0000256" key="7">
    <source>
        <dbReference type="ARBA" id="ARBA00023160"/>
    </source>
</evidence>
<dbReference type="NCBIfam" id="TIGR00556">
    <property type="entry name" value="pantethn_trn"/>
    <property type="match status" value="1"/>
</dbReference>
<feature type="region of interest" description="Disordered" evidence="9">
    <location>
        <begin position="123"/>
        <end position="159"/>
    </location>
</feature>
<keyword evidence="6 8" id="KW-0443">Lipid metabolism</keyword>
<dbReference type="InterPro" id="IPR008278">
    <property type="entry name" value="4-PPantetheinyl_Trfase_dom"/>
</dbReference>
<dbReference type="InterPro" id="IPR002582">
    <property type="entry name" value="ACPS"/>
</dbReference>
<keyword evidence="2 8" id="KW-0808">Transferase</keyword>
<evidence type="ECO:0000256" key="3">
    <source>
        <dbReference type="ARBA" id="ARBA00022723"/>
    </source>
</evidence>
<comment type="function">
    <text evidence="8">Transfers the 4'-phosphopantetheine moiety from coenzyme A to a Ser of acyl-carrier-protein.</text>
</comment>
<keyword evidence="5 8" id="KW-0460">Magnesium</keyword>
<proteinExistence type="inferred from homology"/>
<dbReference type="SUPFAM" id="SSF56214">
    <property type="entry name" value="4'-phosphopantetheinyl transferase"/>
    <property type="match status" value="1"/>
</dbReference>
<comment type="subcellular location">
    <subcellularLocation>
        <location evidence="8">Cytoplasm</location>
    </subcellularLocation>
</comment>
<keyword evidence="7 8" id="KW-0275">Fatty acid biosynthesis</keyword>
<comment type="catalytic activity">
    <reaction evidence="8">
        <text>apo-[ACP] + CoA = holo-[ACP] + adenosine 3',5'-bisphosphate + H(+)</text>
        <dbReference type="Rhea" id="RHEA:12068"/>
        <dbReference type="Rhea" id="RHEA-COMP:9685"/>
        <dbReference type="Rhea" id="RHEA-COMP:9690"/>
        <dbReference type="ChEBI" id="CHEBI:15378"/>
        <dbReference type="ChEBI" id="CHEBI:29999"/>
        <dbReference type="ChEBI" id="CHEBI:57287"/>
        <dbReference type="ChEBI" id="CHEBI:58343"/>
        <dbReference type="ChEBI" id="CHEBI:64479"/>
        <dbReference type="EC" id="2.7.8.7"/>
    </reaction>
</comment>
<keyword evidence="4 8" id="KW-0276">Fatty acid metabolism</keyword>
<feature type="binding site" evidence="8">
    <location>
        <position position="50"/>
    </location>
    <ligand>
        <name>Mg(2+)</name>
        <dbReference type="ChEBI" id="CHEBI:18420"/>
    </ligand>
</feature>
<evidence type="ECO:0000259" key="10">
    <source>
        <dbReference type="Pfam" id="PF01648"/>
    </source>
</evidence>